<sequence>MRATLLALYSFSSRFLWPETSNHRQKMVANQQQSFLPVIAKIDSFRPADCLDRFPYYQRDPAAYKKFMKDYYYFAIQGYEAPRTVTLTAAGTFEERSRLTSEQCAVRTADGEHVLHMSIMGSGMLGTVVPGVQLIAWTETENHRRYWLQRRSARKNVHPGKLDVTAGGNFAAGERPIDGIVREAFEEASIPEDYTRNNIRSCGTISYHLATNGDGSPGSQPHVQYAYEMELPNGMIPKPSDGEVEEFITMDEQEIRAALFQDDFKPIVGVLWLGHFYGHGMMTAENEKNFEEICSRLHRKHDLFKL</sequence>
<dbReference type="InterPro" id="IPR000086">
    <property type="entry name" value="NUDIX_hydrolase_dom"/>
</dbReference>
<evidence type="ECO:0000313" key="3">
    <source>
        <dbReference type="Proteomes" id="UP000738349"/>
    </source>
</evidence>
<keyword evidence="3" id="KW-1185">Reference proteome</keyword>
<organism evidence="2 3">
    <name type="scientific">Dactylonectria macrodidyma</name>
    <dbReference type="NCBI Taxonomy" id="307937"/>
    <lineage>
        <taxon>Eukaryota</taxon>
        <taxon>Fungi</taxon>
        <taxon>Dikarya</taxon>
        <taxon>Ascomycota</taxon>
        <taxon>Pezizomycotina</taxon>
        <taxon>Sordariomycetes</taxon>
        <taxon>Hypocreomycetidae</taxon>
        <taxon>Hypocreales</taxon>
        <taxon>Nectriaceae</taxon>
        <taxon>Dactylonectria</taxon>
    </lineage>
</organism>
<protein>
    <submittedName>
        <fullName evidence="2">NUDIX hydrolase domain-like protein</fullName>
    </submittedName>
</protein>
<keyword evidence="2" id="KW-0378">Hydrolase</keyword>
<evidence type="ECO:0000259" key="1">
    <source>
        <dbReference type="PROSITE" id="PS51462"/>
    </source>
</evidence>
<feature type="domain" description="Nudix hydrolase" evidence="1">
    <location>
        <begin position="127"/>
        <end position="274"/>
    </location>
</feature>
<dbReference type="CDD" id="cd03676">
    <property type="entry name" value="NUDIX_Tnr3_like"/>
    <property type="match status" value="1"/>
</dbReference>
<dbReference type="Proteomes" id="UP000738349">
    <property type="component" value="Unassembled WGS sequence"/>
</dbReference>
<dbReference type="SUPFAM" id="SSF55811">
    <property type="entry name" value="Nudix"/>
    <property type="match status" value="1"/>
</dbReference>
<name>A0A9P9EW03_9HYPO</name>
<comment type="caution">
    <text evidence="2">The sequence shown here is derived from an EMBL/GenBank/DDBJ whole genome shotgun (WGS) entry which is preliminary data.</text>
</comment>
<dbReference type="OrthoDB" id="10261522at2759"/>
<dbReference type="AlphaFoldDB" id="A0A9P9EW03"/>
<dbReference type="Gene3D" id="3.90.79.10">
    <property type="entry name" value="Nucleoside Triphosphate Pyrophosphohydrolase"/>
    <property type="match status" value="1"/>
</dbReference>
<dbReference type="GO" id="GO:0016787">
    <property type="term" value="F:hydrolase activity"/>
    <property type="evidence" value="ECO:0007669"/>
    <property type="project" value="UniProtKB-KW"/>
</dbReference>
<reference evidence="2" key="1">
    <citation type="journal article" date="2021" name="Nat. Commun.">
        <title>Genetic determinants of endophytism in the Arabidopsis root mycobiome.</title>
        <authorList>
            <person name="Mesny F."/>
            <person name="Miyauchi S."/>
            <person name="Thiergart T."/>
            <person name="Pickel B."/>
            <person name="Atanasova L."/>
            <person name="Karlsson M."/>
            <person name="Huettel B."/>
            <person name="Barry K.W."/>
            <person name="Haridas S."/>
            <person name="Chen C."/>
            <person name="Bauer D."/>
            <person name="Andreopoulos W."/>
            <person name="Pangilinan J."/>
            <person name="LaButti K."/>
            <person name="Riley R."/>
            <person name="Lipzen A."/>
            <person name="Clum A."/>
            <person name="Drula E."/>
            <person name="Henrissat B."/>
            <person name="Kohler A."/>
            <person name="Grigoriev I.V."/>
            <person name="Martin F.M."/>
            <person name="Hacquard S."/>
        </authorList>
    </citation>
    <scope>NUCLEOTIDE SEQUENCE</scope>
    <source>
        <strain evidence="2">MPI-CAGE-AT-0147</strain>
    </source>
</reference>
<dbReference type="Pfam" id="PF00293">
    <property type="entry name" value="NUDIX"/>
    <property type="match status" value="1"/>
</dbReference>
<gene>
    <name evidence="2" type="ORF">EDB81DRAFT_869072</name>
</gene>
<dbReference type="InterPro" id="IPR015797">
    <property type="entry name" value="NUDIX_hydrolase-like_dom_sf"/>
</dbReference>
<evidence type="ECO:0000313" key="2">
    <source>
        <dbReference type="EMBL" id="KAH7146166.1"/>
    </source>
</evidence>
<proteinExistence type="predicted"/>
<dbReference type="PROSITE" id="PS51462">
    <property type="entry name" value="NUDIX"/>
    <property type="match status" value="1"/>
</dbReference>
<dbReference type="EMBL" id="JAGMUV010000008">
    <property type="protein sequence ID" value="KAH7146166.1"/>
    <property type="molecule type" value="Genomic_DNA"/>
</dbReference>
<accession>A0A9P9EW03</accession>